<keyword evidence="8" id="KW-0677">Repeat</keyword>
<dbReference type="FunFam" id="1.25.40.10:FF:003531">
    <property type="entry name" value="Uncharacterized protein"/>
    <property type="match status" value="1"/>
</dbReference>
<keyword evidence="12" id="KW-0464">Manganese</keyword>
<keyword evidence="18" id="KW-1185">Reference proteome</keyword>
<evidence type="ECO:0000256" key="1">
    <source>
        <dbReference type="ARBA" id="ARBA00000928"/>
    </source>
</evidence>
<feature type="compositionally biased region" description="Basic and acidic residues" evidence="14">
    <location>
        <begin position="886"/>
        <end position="901"/>
    </location>
</feature>
<accession>A0AAP0HDN9</accession>
<comment type="cofactor">
    <cofactor evidence="2">
        <name>Mg(2+)</name>
        <dbReference type="ChEBI" id="CHEBI:18420"/>
    </cofactor>
</comment>
<proteinExistence type="inferred from homology"/>
<dbReference type="PANTHER" id="PTHR13547:SF7">
    <property type="entry name" value="RIBONUCLEASE P"/>
    <property type="match status" value="1"/>
</dbReference>
<feature type="repeat" description="PPR" evidence="13">
    <location>
        <begin position="526"/>
        <end position="560"/>
    </location>
</feature>
<evidence type="ECO:0000256" key="8">
    <source>
        <dbReference type="ARBA" id="ARBA00022737"/>
    </source>
</evidence>
<feature type="domain" description="PROP1-like PPR" evidence="16">
    <location>
        <begin position="257"/>
        <end position="312"/>
    </location>
</feature>
<dbReference type="InterPro" id="IPR031595">
    <property type="entry name" value="PRORP_C"/>
</dbReference>
<dbReference type="Gene3D" id="1.25.40.10">
    <property type="entry name" value="Tetratricopeptide repeat domain"/>
    <property type="match status" value="2"/>
</dbReference>
<dbReference type="Proteomes" id="UP001420932">
    <property type="component" value="Unassembled WGS sequence"/>
</dbReference>
<evidence type="ECO:0000256" key="3">
    <source>
        <dbReference type="ARBA" id="ARBA00007626"/>
    </source>
</evidence>
<reference evidence="17 18" key="1">
    <citation type="submission" date="2024-01" db="EMBL/GenBank/DDBJ databases">
        <title>Genome assemblies of Stephania.</title>
        <authorList>
            <person name="Yang L."/>
        </authorList>
    </citation>
    <scope>NUCLEOTIDE SEQUENCE [LARGE SCALE GENOMIC DNA]</scope>
    <source>
        <strain evidence="17">YNDBR</strain>
        <tissue evidence="17">Leaf</tissue>
    </source>
</reference>
<evidence type="ECO:0000256" key="4">
    <source>
        <dbReference type="ARBA" id="ARBA00012179"/>
    </source>
</evidence>
<evidence type="ECO:0000256" key="10">
    <source>
        <dbReference type="ARBA" id="ARBA00022833"/>
    </source>
</evidence>
<protein>
    <recommendedName>
        <fullName evidence="4">ribonuclease P</fullName>
        <ecNumber evidence="4">3.1.26.5</ecNumber>
    </recommendedName>
</protein>
<evidence type="ECO:0000259" key="15">
    <source>
        <dbReference type="Pfam" id="PF16953"/>
    </source>
</evidence>
<feature type="region of interest" description="Disordered" evidence="14">
    <location>
        <begin position="883"/>
        <end position="902"/>
    </location>
</feature>
<organism evidence="17 18">
    <name type="scientific">Stephania yunnanensis</name>
    <dbReference type="NCBI Taxonomy" id="152371"/>
    <lineage>
        <taxon>Eukaryota</taxon>
        <taxon>Viridiplantae</taxon>
        <taxon>Streptophyta</taxon>
        <taxon>Embryophyta</taxon>
        <taxon>Tracheophyta</taxon>
        <taxon>Spermatophyta</taxon>
        <taxon>Magnoliopsida</taxon>
        <taxon>Ranunculales</taxon>
        <taxon>Menispermaceae</taxon>
        <taxon>Menispermoideae</taxon>
        <taxon>Cissampelideae</taxon>
        <taxon>Stephania</taxon>
    </lineage>
</organism>
<feature type="compositionally biased region" description="Basic and acidic residues" evidence="14">
    <location>
        <begin position="197"/>
        <end position="223"/>
    </location>
</feature>
<feature type="compositionally biased region" description="Basic and acidic residues" evidence="14">
    <location>
        <begin position="443"/>
        <end position="458"/>
    </location>
</feature>
<evidence type="ECO:0000256" key="13">
    <source>
        <dbReference type="PROSITE-ProRule" id="PRU00708"/>
    </source>
</evidence>
<keyword evidence="11" id="KW-0460">Magnesium</keyword>
<feature type="region of interest" description="Disordered" evidence="14">
    <location>
        <begin position="432"/>
        <end position="458"/>
    </location>
</feature>
<evidence type="ECO:0000313" key="17">
    <source>
        <dbReference type="EMBL" id="KAK9084508.1"/>
    </source>
</evidence>
<evidence type="ECO:0000259" key="16">
    <source>
        <dbReference type="Pfam" id="PF17177"/>
    </source>
</evidence>
<keyword evidence="7" id="KW-0479">Metal-binding</keyword>
<dbReference type="EMBL" id="JBBNAF010000015">
    <property type="protein sequence ID" value="KAK9084508.1"/>
    <property type="molecule type" value="Genomic_DNA"/>
</dbReference>
<feature type="domain" description="PROP1-like PPR" evidence="16">
    <location>
        <begin position="469"/>
        <end position="613"/>
    </location>
</feature>
<sequence length="969" mass="108458">MASSTFNLLQQNHLSYNPPCKCQSTFNSHCFLFNIITVSNHRHNLHQQLVQGVTVRRNFSESISIKEHEKLSKPVISNADRKSGSGFSSFNTGFKRVEKKSKVSSVVEEKIARKPRKSSYVKRGFTNSRGGSEMGSGFSSLNTCFERVEKKSKVGSVVEEKKERNPRKNSYVKRDCVNSRGVNEMGSGFSPLRRRGERMATETKARPLSDEKAEKKKFERSENGSKFGKGNMGNSIYCETEVKVEVGEGKMDKIPMKKNETDSLRLALDMCSKRGDVLGAISLYDSAHREGIKLGQHHYTVLLYLCASASIGVVRPGKSGSGGRSIDKVDLANDIFSGHSVDLNKNGDIGNADSCAKTFVPTLSDGQLLNYDNLNGVASSLSYSSSGVFQLESVEKDDTSVFSLNGKLKFPYGGLSNGGKISINQHPIQTNTQNLHGVTNGKGSDDSAEGREVNSDRENGTIQVSEDVKRYALMRGFEIYENMLLKKIPLNEAALTSVARMAMSMGDGIMALDMVKQMKELGIKPRLRSYGPALFTFCKNGDLENAFMLEKQMLEAGVHPEEPELETLLKLSVEADNGEKVYYLLHKLRTTVRKVSYSTLVLIERWFRSKAASRVGKRKLDQRSIMEAMENGGGGWHGQGWLGSGKWTIARTSVGTDGICHSCGEKLATIDLDPIETENFVESVSSIATQREKNSSFQKFQEWLDYYGPFEAVVDAANVGLFNQQRFVISKVNAIVNAMRQKLPSKKWPLIIVHHKRVTGRKMNEPANKLLLEKWKTAEALYLTPTGSNDDWYWLYAAIKFKCLLVTNDEMRDHIFQLLGNDFFPRWKERHQVRFTFHDGGPEFHMPAPYSVVIQESEKGYWHIPVASEQDSETETWLCATRASRKRPDAESEAHRKEKANTDNQSGMMMKRLLSGNGGMAPQTIQQHKELYRNLRNIMSDAVPSNHQTLLSIIETAEKLGGCTIDFQI</sequence>
<evidence type="ECO:0000256" key="6">
    <source>
        <dbReference type="ARBA" id="ARBA00022722"/>
    </source>
</evidence>
<evidence type="ECO:0000256" key="2">
    <source>
        <dbReference type="ARBA" id="ARBA00001946"/>
    </source>
</evidence>
<evidence type="ECO:0000256" key="7">
    <source>
        <dbReference type="ARBA" id="ARBA00022723"/>
    </source>
</evidence>
<keyword evidence="5" id="KW-0819">tRNA processing</keyword>
<feature type="domain" description="PRORP" evidence="15">
    <location>
        <begin position="655"/>
        <end position="879"/>
    </location>
</feature>
<dbReference type="GO" id="GO:0004526">
    <property type="term" value="F:ribonuclease P activity"/>
    <property type="evidence" value="ECO:0007669"/>
    <property type="project" value="UniProtKB-EC"/>
</dbReference>
<gene>
    <name evidence="17" type="ORF">Syun_031507</name>
</gene>
<dbReference type="PANTHER" id="PTHR13547">
    <property type="match status" value="1"/>
</dbReference>
<name>A0AAP0HDN9_9MAGN</name>
<dbReference type="FunFam" id="3.40.50.11980:FF:000002">
    <property type="entry name" value="Proteinaceous RNase P 2"/>
    <property type="match status" value="1"/>
</dbReference>
<dbReference type="AlphaFoldDB" id="A0AAP0HDN9"/>
<evidence type="ECO:0000256" key="12">
    <source>
        <dbReference type="ARBA" id="ARBA00023211"/>
    </source>
</evidence>
<dbReference type="GO" id="GO:0001682">
    <property type="term" value="P:tRNA 5'-leader removal"/>
    <property type="evidence" value="ECO:0007669"/>
    <property type="project" value="TreeGrafter"/>
</dbReference>
<dbReference type="Gene3D" id="3.40.50.11980">
    <property type="match status" value="1"/>
</dbReference>
<evidence type="ECO:0000256" key="9">
    <source>
        <dbReference type="ARBA" id="ARBA00022801"/>
    </source>
</evidence>
<dbReference type="InterPro" id="IPR002885">
    <property type="entry name" value="PPR_rpt"/>
</dbReference>
<dbReference type="Pfam" id="PF16953">
    <property type="entry name" value="PRORP"/>
    <property type="match status" value="1"/>
</dbReference>
<dbReference type="PROSITE" id="PS51375">
    <property type="entry name" value="PPR"/>
    <property type="match status" value="1"/>
</dbReference>
<comment type="caution">
    <text evidence="17">The sequence shown here is derived from an EMBL/GenBank/DDBJ whole genome shotgun (WGS) entry which is preliminary data.</text>
</comment>
<comment type="similarity">
    <text evidence="3">Belongs to the PPR family. P subfamily.</text>
</comment>
<evidence type="ECO:0000256" key="11">
    <source>
        <dbReference type="ARBA" id="ARBA00022842"/>
    </source>
</evidence>
<keyword evidence="9" id="KW-0378">Hydrolase</keyword>
<dbReference type="EC" id="3.1.26.5" evidence="4"/>
<dbReference type="InterPro" id="IPR011990">
    <property type="entry name" value="TPR-like_helical_dom_sf"/>
</dbReference>
<dbReference type="GO" id="GO:0046872">
    <property type="term" value="F:metal ion binding"/>
    <property type="evidence" value="ECO:0007669"/>
    <property type="project" value="UniProtKB-KW"/>
</dbReference>
<dbReference type="InterPro" id="IPR033443">
    <property type="entry name" value="PROP1-like_PPR_dom"/>
</dbReference>
<evidence type="ECO:0000256" key="14">
    <source>
        <dbReference type="SAM" id="MobiDB-lite"/>
    </source>
</evidence>
<keyword evidence="10" id="KW-0862">Zinc</keyword>
<feature type="region of interest" description="Disordered" evidence="14">
    <location>
        <begin position="183"/>
        <end position="227"/>
    </location>
</feature>
<comment type="catalytic activity">
    <reaction evidence="1">
        <text>Endonucleolytic cleavage of RNA, removing 5'-extranucleotides from tRNA precursor.</text>
        <dbReference type="EC" id="3.1.26.5"/>
    </reaction>
</comment>
<keyword evidence="6" id="KW-0540">Nuclease</keyword>
<evidence type="ECO:0000256" key="5">
    <source>
        <dbReference type="ARBA" id="ARBA00022694"/>
    </source>
</evidence>
<dbReference type="Pfam" id="PF17177">
    <property type="entry name" value="PPR_long"/>
    <property type="match status" value="2"/>
</dbReference>
<evidence type="ECO:0000313" key="18">
    <source>
        <dbReference type="Proteomes" id="UP001420932"/>
    </source>
</evidence>